<sequence>MDSPDYGFDGDYNKVSARNQAAIAGGAFTGLLITAIVSVVRGRHRTAWLAGGLAALLATTVGSFVHTTRRGKFAVWRDILDGLALRSDETLLDLGCGRGAVLHAAAKRLPDGRALGVDLWRADQTGNSPEQTLANAAAEGVVDRVEVHTGDMTALPFDDASVDIIVSSLAIHNIPDRAGRSRALEEAARVLRPGGRLAIADIWDTRRHADRLRTIGWQDVRRRNLGWRMWWGGPYVGTHLVTATKPADEHGTAGTG</sequence>
<dbReference type="PANTHER" id="PTHR45277">
    <property type="entry name" value="EXPRESSED PROTEIN"/>
    <property type="match status" value="1"/>
</dbReference>
<feature type="transmembrane region" description="Helical" evidence="1">
    <location>
        <begin position="47"/>
        <end position="65"/>
    </location>
</feature>
<keyword evidence="3" id="KW-0808">Transferase</keyword>
<dbReference type="Gene3D" id="3.40.50.150">
    <property type="entry name" value="Vaccinia Virus protein VP39"/>
    <property type="match status" value="1"/>
</dbReference>
<keyword evidence="1" id="KW-0812">Transmembrane</keyword>
<dbReference type="PANTHER" id="PTHR45277:SF1">
    <property type="entry name" value="EXPRESSED PROTEIN"/>
    <property type="match status" value="1"/>
</dbReference>
<dbReference type="GO" id="GO:0032259">
    <property type="term" value="P:methylation"/>
    <property type="evidence" value="ECO:0007669"/>
    <property type="project" value="UniProtKB-KW"/>
</dbReference>
<accession>A0ABW9LQI8</accession>
<dbReference type="Pfam" id="PF08241">
    <property type="entry name" value="Methyltransf_11"/>
    <property type="match status" value="1"/>
</dbReference>
<evidence type="ECO:0000259" key="2">
    <source>
        <dbReference type="Pfam" id="PF08241"/>
    </source>
</evidence>
<organism evidence="3 4">
    <name type="scientific">Mycolicibacterium septicum</name>
    <dbReference type="NCBI Taxonomy" id="98668"/>
    <lineage>
        <taxon>Bacteria</taxon>
        <taxon>Bacillati</taxon>
        <taxon>Actinomycetota</taxon>
        <taxon>Actinomycetes</taxon>
        <taxon>Mycobacteriales</taxon>
        <taxon>Mycobacteriaceae</taxon>
        <taxon>Mycolicibacterium</taxon>
    </lineage>
</organism>
<comment type="caution">
    <text evidence="3">The sequence shown here is derived from an EMBL/GenBank/DDBJ whole genome shotgun (WGS) entry which is preliminary data.</text>
</comment>
<keyword evidence="1" id="KW-0472">Membrane</keyword>
<dbReference type="InterPro" id="IPR029063">
    <property type="entry name" value="SAM-dependent_MTases_sf"/>
</dbReference>
<keyword evidence="4" id="KW-1185">Reference proteome</keyword>
<feature type="domain" description="Methyltransferase type 11" evidence="2">
    <location>
        <begin position="92"/>
        <end position="199"/>
    </location>
</feature>
<name>A0ABW9LQI8_9MYCO</name>
<evidence type="ECO:0000256" key="1">
    <source>
        <dbReference type="SAM" id="Phobius"/>
    </source>
</evidence>
<dbReference type="RefSeq" id="WP_409549048.1">
    <property type="nucleotide sequence ID" value="NZ_JBKBDE010000001.1"/>
</dbReference>
<evidence type="ECO:0000313" key="4">
    <source>
        <dbReference type="Proteomes" id="UP001635817"/>
    </source>
</evidence>
<protein>
    <submittedName>
        <fullName evidence="3">Class I SAM-dependent methyltransferase</fullName>
        <ecNumber evidence="3">2.1.1.-</ecNumber>
    </submittedName>
</protein>
<dbReference type="EMBL" id="JBKBDE010000001">
    <property type="protein sequence ID" value="MFN6550278.1"/>
    <property type="molecule type" value="Genomic_DNA"/>
</dbReference>
<reference evidence="3 4" key="1">
    <citation type="submission" date="2024-12" db="EMBL/GenBank/DDBJ databases">
        <title>The coexistence of Mycolicibacterium septicum and Mycolicibacterium nivoides in clinical samples.</title>
        <authorList>
            <person name="Wang C."/>
            <person name="Feng Y."/>
            <person name="Zong Z."/>
        </authorList>
    </citation>
    <scope>NUCLEOTIDE SEQUENCE [LARGE SCALE GENOMIC DNA]</scope>
    <source>
        <strain evidence="3 4">120310</strain>
    </source>
</reference>
<keyword evidence="1" id="KW-1133">Transmembrane helix</keyword>
<dbReference type="GO" id="GO:0008168">
    <property type="term" value="F:methyltransferase activity"/>
    <property type="evidence" value="ECO:0007669"/>
    <property type="project" value="UniProtKB-KW"/>
</dbReference>
<evidence type="ECO:0000313" key="3">
    <source>
        <dbReference type="EMBL" id="MFN6550278.1"/>
    </source>
</evidence>
<dbReference type="SUPFAM" id="SSF53335">
    <property type="entry name" value="S-adenosyl-L-methionine-dependent methyltransferases"/>
    <property type="match status" value="1"/>
</dbReference>
<dbReference type="InterPro" id="IPR013216">
    <property type="entry name" value="Methyltransf_11"/>
</dbReference>
<proteinExistence type="predicted"/>
<feature type="transmembrane region" description="Helical" evidence="1">
    <location>
        <begin position="20"/>
        <end position="40"/>
    </location>
</feature>
<gene>
    <name evidence="3" type="ORF">ACK4CP_07750</name>
</gene>
<dbReference type="EC" id="2.1.1.-" evidence="3"/>
<keyword evidence="3" id="KW-0489">Methyltransferase</keyword>
<dbReference type="CDD" id="cd02440">
    <property type="entry name" value="AdoMet_MTases"/>
    <property type="match status" value="1"/>
</dbReference>
<dbReference type="Proteomes" id="UP001635817">
    <property type="component" value="Unassembled WGS sequence"/>
</dbReference>